<keyword evidence="3" id="KW-0804">Transcription</keyword>
<dbReference type="Gene3D" id="3.40.50.2300">
    <property type="match status" value="2"/>
</dbReference>
<keyword evidence="1" id="KW-0805">Transcription regulation</keyword>
<keyword evidence="2" id="KW-0238">DNA-binding</keyword>
<evidence type="ECO:0000256" key="1">
    <source>
        <dbReference type="ARBA" id="ARBA00023015"/>
    </source>
</evidence>
<dbReference type="InterPro" id="IPR010982">
    <property type="entry name" value="Lambda_DNA-bd_dom_sf"/>
</dbReference>
<dbReference type="InterPro" id="IPR028082">
    <property type="entry name" value="Peripla_BP_I"/>
</dbReference>
<feature type="domain" description="HTH lacI-type" evidence="4">
    <location>
        <begin position="6"/>
        <end position="61"/>
    </location>
</feature>
<dbReference type="PROSITE" id="PS50932">
    <property type="entry name" value="HTH_LACI_2"/>
    <property type="match status" value="1"/>
</dbReference>
<dbReference type="PANTHER" id="PTHR30146">
    <property type="entry name" value="LACI-RELATED TRANSCRIPTIONAL REPRESSOR"/>
    <property type="match status" value="1"/>
</dbReference>
<dbReference type="PROSITE" id="PS00356">
    <property type="entry name" value="HTH_LACI_1"/>
    <property type="match status" value="1"/>
</dbReference>
<protein>
    <submittedName>
        <fullName evidence="5">LacI family transcriptional regulator</fullName>
    </submittedName>
</protein>
<dbReference type="SMART" id="SM00354">
    <property type="entry name" value="HTH_LACI"/>
    <property type="match status" value="1"/>
</dbReference>
<evidence type="ECO:0000256" key="2">
    <source>
        <dbReference type="ARBA" id="ARBA00023125"/>
    </source>
</evidence>
<dbReference type="PANTHER" id="PTHR30146:SF109">
    <property type="entry name" value="HTH-TYPE TRANSCRIPTIONAL REGULATOR GALS"/>
    <property type="match status" value="1"/>
</dbReference>
<dbReference type="Gene3D" id="1.10.260.40">
    <property type="entry name" value="lambda repressor-like DNA-binding domains"/>
    <property type="match status" value="1"/>
</dbReference>
<dbReference type="RefSeq" id="WP_220102400.1">
    <property type="nucleotide sequence ID" value="NZ_JAHZSS010000001.1"/>
</dbReference>
<dbReference type="CDD" id="cd01392">
    <property type="entry name" value="HTH_LacI"/>
    <property type="match status" value="1"/>
</dbReference>
<evidence type="ECO:0000259" key="4">
    <source>
        <dbReference type="PROSITE" id="PS50932"/>
    </source>
</evidence>
<dbReference type="EMBL" id="JAHZSS010000001">
    <property type="protein sequence ID" value="MBW8189733.1"/>
    <property type="molecule type" value="Genomic_DNA"/>
</dbReference>
<keyword evidence="6" id="KW-1185">Reference proteome</keyword>
<organism evidence="5 6">
    <name type="scientific">Neiella holothuriorum</name>
    <dbReference type="NCBI Taxonomy" id="2870530"/>
    <lineage>
        <taxon>Bacteria</taxon>
        <taxon>Pseudomonadati</taxon>
        <taxon>Pseudomonadota</taxon>
        <taxon>Gammaproteobacteria</taxon>
        <taxon>Alteromonadales</taxon>
        <taxon>Echinimonadaceae</taxon>
        <taxon>Neiella</taxon>
    </lineage>
</organism>
<dbReference type="Pfam" id="PF13377">
    <property type="entry name" value="Peripla_BP_3"/>
    <property type="match status" value="1"/>
</dbReference>
<gene>
    <name evidence="5" type="ORF">K0504_01685</name>
</gene>
<dbReference type="SUPFAM" id="SSF53822">
    <property type="entry name" value="Periplasmic binding protein-like I"/>
    <property type="match status" value="1"/>
</dbReference>
<dbReference type="SUPFAM" id="SSF47413">
    <property type="entry name" value="lambda repressor-like DNA-binding domains"/>
    <property type="match status" value="1"/>
</dbReference>
<dbReference type="Proteomes" id="UP001166251">
    <property type="component" value="Unassembled WGS sequence"/>
</dbReference>
<evidence type="ECO:0000313" key="5">
    <source>
        <dbReference type="EMBL" id="MBW8189733.1"/>
    </source>
</evidence>
<sequence>MAKAKVRLIDVAELAGVSKSTASQYLNGRFEFMSSKTRERIEAAVKELNYAPNPIARSLKTDTTKTIGVVVRDVTGHYTSRAIRGIDDYCKTSGYNVIIYNSDFDPEVEARSLKSLSELRVDGLIIASSGQNDALIADYESKGLPVVQFQLEHNERAKNIVLSDYYQAAYEATDYLIQLGHQRICFATQDFQDVKSRNERFLGYQAALAQHDITVDPALILYWQRDGGLQQTPQQLITASGATAIFSQHLAVTTDLLKAFEQAQLSIPEDVSLIGFDELPMAEFFKVPVTVVKQQPYQIGYQSAELLLKQVQDKTQTQQRITVGCELIKRQSCRQLG</sequence>
<dbReference type="InterPro" id="IPR046335">
    <property type="entry name" value="LacI/GalR-like_sensor"/>
</dbReference>
<accession>A0ABS7EBM0</accession>
<dbReference type="Pfam" id="PF00356">
    <property type="entry name" value="LacI"/>
    <property type="match status" value="1"/>
</dbReference>
<reference evidence="5" key="1">
    <citation type="submission" date="2021-07" db="EMBL/GenBank/DDBJ databases">
        <title>Neiella marina sp. nov., isolated from the intestinal content of sea cucumber Apostichopus japonicus.</title>
        <authorList>
            <person name="Bai X."/>
        </authorList>
    </citation>
    <scope>NUCLEOTIDE SEQUENCE</scope>
    <source>
        <strain evidence="5">126</strain>
    </source>
</reference>
<evidence type="ECO:0000256" key="3">
    <source>
        <dbReference type="ARBA" id="ARBA00023163"/>
    </source>
</evidence>
<name>A0ABS7EBM0_9GAMM</name>
<proteinExistence type="predicted"/>
<dbReference type="InterPro" id="IPR000843">
    <property type="entry name" value="HTH_LacI"/>
</dbReference>
<comment type="caution">
    <text evidence="5">The sequence shown here is derived from an EMBL/GenBank/DDBJ whole genome shotgun (WGS) entry which is preliminary data.</text>
</comment>
<evidence type="ECO:0000313" key="6">
    <source>
        <dbReference type="Proteomes" id="UP001166251"/>
    </source>
</evidence>